<gene>
    <name evidence="2" type="ORF">FDENT_7742</name>
</gene>
<sequence>MMSNQSYEDMPYWGTCALDPSFACEKPSPLSIVKADENMIHPYARGSRPRPSYQSGRRDGRAQSPEANWDKATGYPPRYRVNCLGFTAGALCNKPRRGVATIQKESTYGTDRALQDTVQAKARTLVNTTDYHHTRGHDHRRRLP</sequence>
<comment type="caution">
    <text evidence="2">The sequence shown here is derived from an EMBL/GenBank/DDBJ whole genome shotgun (WGS) entry which is preliminary data.</text>
</comment>
<keyword evidence="3" id="KW-1185">Reference proteome</keyword>
<evidence type="ECO:0000313" key="2">
    <source>
        <dbReference type="EMBL" id="KAF5682255.1"/>
    </source>
</evidence>
<reference evidence="2 3" key="1">
    <citation type="submission" date="2020-05" db="EMBL/GenBank/DDBJ databases">
        <title>Identification and distribution of gene clusters putatively required for synthesis of sphingolipid metabolism inhibitors in phylogenetically diverse species of the filamentous fungus Fusarium.</title>
        <authorList>
            <person name="Kim H.-S."/>
            <person name="Busman M."/>
            <person name="Brown D.W."/>
            <person name="Divon H."/>
            <person name="Uhlig S."/>
            <person name="Proctor R.H."/>
        </authorList>
    </citation>
    <scope>NUCLEOTIDE SEQUENCE [LARGE SCALE GENOMIC DNA]</scope>
    <source>
        <strain evidence="2 3">NRRL 25311</strain>
    </source>
</reference>
<dbReference type="AlphaFoldDB" id="A0A8H5U1F7"/>
<protein>
    <submittedName>
        <fullName evidence="2">Uncharacterized protein</fullName>
    </submittedName>
</protein>
<evidence type="ECO:0000313" key="3">
    <source>
        <dbReference type="Proteomes" id="UP000562682"/>
    </source>
</evidence>
<feature type="region of interest" description="Disordered" evidence="1">
    <location>
        <begin position="125"/>
        <end position="144"/>
    </location>
</feature>
<feature type="compositionally biased region" description="Basic residues" evidence="1">
    <location>
        <begin position="134"/>
        <end position="144"/>
    </location>
</feature>
<proteinExistence type="predicted"/>
<feature type="region of interest" description="Disordered" evidence="1">
    <location>
        <begin position="41"/>
        <end position="75"/>
    </location>
</feature>
<dbReference type="Proteomes" id="UP000562682">
    <property type="component" value="Unassembled WGS sequence"/>
</dbReference>
<dbReference type="EMBL" id="JAAOAK010000221">
    <property type="protein sequence ID" value="KAF5682255.1"/>
    <property type="molecule type" value="Genomic_DNA"/>
</dbReference>
<organism evidence="2 3">
    <name type="scientific">Fusarium denticulatum</name>
    <dbReference type="NCBI Taxonomy" id="48507"/>
    <lineage>
        <taxon>Eukaryota</taxon>
        <taxon>Fungi</taxon>
        <taxon>Dikarya</taxon>
        <taxon>Ascomycota</taxon>
        <taxon>Pezizomycotina</taxon>
        <taxon>Sordariomycetes</taxon>
        <taxon>Hypocreomycetidae</taxon>
        <taxon>Hypocreales</taxon>
        <taxon>Nectriaceae</taxon>
        <taxon>Fusarium</taxon>
        <taxon>Fusarium fujikuroi species complex</taxon>
    </lineage>
</organism>
<name>A0A8H5U1F7_9HYPO</name>
<evidence type="ECO:0000256" key="1">
    <source>
        <dbReference type="SAM" id="MobiDB-lite"/>
    </source>
</evidence>
<accession>A0A8H5U1F7</accession>